<keyword evidence="4" id="KW-0862">Zinc</keyword>
<keyword evidence="5 7" id="KW-0539">Nucleus</keyword>
<keyword evidence="9" id="KW-1185">Reference proteome</keyword>
<protein>
    <submittedName>
        <fullName evidence="8">Transcription elongation factor S-II</fullName>
    </submittedName>
</protein>
<sequence length="388" mass="42591">MATEEEIKKTKKALVKALDAGKTSTILELIAQLSKVKASAELLKVCQAVRIQPSSSTFPNYAPLSDHTPTVKPPPYPSHPYLTHQKTEIGKTLGKLRAHPDTTVSQKAKEVVKKWKDEVQELSGPAKSEGSTGNSSSKSENSKPETSKPSSTNNLSTPESPQQTKPVPAPVRRNSSSDKIKVTVPDRRADIKAGPPSARSVVSSPSTPPETPKDRSVQKDEIRIKTTGMQQRDRTIELLYSAVGLGSFVDADLLLQRATKIEEIIFENFAAVNEGYKNKVRSLIANLKAKGNPGLRESVVSGELSVKRLCAMSKDEMMSEEAKTRDRKLEEEALFRARGAGAAQAETDMFLCGRCKGRKCTYFQMQTRSADEPMTTFVTCTICDNHWK</sequence>
<dbReference type="FunFam" id="1.10.472.30:FF:000003">
    <property type="entry name" value="Transcription elongation factor S-II"/>
    <property type="match status" value="1"/>
</dbReference>
<dbReference type="SUPFAM" id="SSF57783">
    <property type="entry name" value="Zinc beta-ribbon"/>
    <property type="match status" value="1"/>
</dbReference>
<feature type="non-terminal residue" evidence="8">
    <location>
        <position position="388"/>
    </location>
</feature>
<organism evidence="8 9">
    <name type="scientific">Jimgerdemannia flammicorona</name>
    <dbReference type="NCBI Taxonomy" id="994334"/>
    <lineage>
        <taxon>Eukaryota</taxon>
        <taxon>Fungi</taxon>
        <taxon>Fungi incertae sedis</taxon>
        <taxon>Mucoromycota</taxon>
        <taxon>Mucoromycotina</taxon>
        <taxon>Endogonomycetes</taxon>
        <taxon>Endogonales</taxon>
        <taxon>Endogonaceae</taxon>
        <taxon>Jimgerdemannia</taxon>
    </lineage>
</organism>
<dbReference type="Gene3D" id="1.20.930.10">
    <property type="entry name" value="Conserved domain common to transcription factors TFIIS, elongin A, CRSP70"/>
    <property type="match status" value="1"/>
</dbReference>
<dbReference type="InterPro" id="IPR017923">
    <property type="entry name" value="TFIIS_N"/>
</dbReference>
<evidence type="ECO:0000256" key="4">
    <source>
        <dbReference type="ARBA" id="ARBA00022833"/>
    </source>
</evidence>
<dbReference type="PROSITE" id="PS00466">
    <property type="entry name" value="ZF_TFIIS_1"/>
    <property type="match status" value="1"/>
</dbReference>
<reference evidence="8 9" key="1">
    <citation type="journal article" date="2018" name="New Phytol.">
        <title>Phylogenomics of Endogonaceae and evolution of mycorrhizas within Mucoromycota.</title>
        <authorList>
            <person name="Chang Y."/>
            <person name="Desiro A."/>
            <person name="Na H."/>
            <person name="Sandor L."/>
            <person name="Lipzen A."/>
            <person name="Clum A."/>
            <person name="Barry K."/>
            <person name="Grigoriev I.V."/>
            <person name="Martin F.M."/>
            <person name="Stajich J.E."/>
            <person name="Smith M.E."/>
            <person name="Bonito G."/>
            <person name="Spatafora J.W."/>
        </authorList>
    </citation>
    <scope>NUCLEOTIDE SEQUENCE [LARGE SCALE GENOMIC DNA]</scope>
    <source>
        <strain evidence="8 9">GMNB39</strain>
    </source>
</reference>
<dbReference type="InterPro" id="IPR001222">
    <property type="entry name" value="Znf_TFIIS"/>
</dbReference>
<dbReference type="SUPFAM" id="SSF47676">
    <property type="entry name" value="Conserved domain common to transcription factors TFIIS, elongin A, CRSP70"/>
    <property type="match status" value="1"/>
</dbReference>
<dbReference type="GO" id="GO:0003746">
    <property type="term" value="F:translation elongation factor activity"/>
    <property type="evidence" value="ECO:0007669"/>
    <property type="project" value="UniProtKB-KW"/>
</dbReference>
<gene>
    <name evidence="8" type="ORF">BC936DRAFT_140207</name>
</gene>
<dbReference type="SMART" id="SM00510">
    <property type="entry name" value="TFS2M"/>
    <property type="match status" value="1"/>
</dbReference>
<proteinExistence type="predicted"/>
<dbReference type="FunFam" id="2.20.25.10:FF:000001">
    <property type="entry name" value="Probable Transcription elongation factor S-II"/>
    <property type="match status" value="1"/>
</dbReference>
<dbReference type="GO" id="GO:0031440">
    <property type="term" value="P:regulation of mRNA 3'-end processing"/>
    <property type="evidence" value="ECO:0007669"/>
    <property type="project" value="TreeGrafter"/>
</dbReference>
<comment type="caution">
    <text evidence="8">The sequence shown here is derived from an EMBL/GenBank/DDBJ whole genome shotgun (WGS) entry which is preliminary data.</text>
</comment>
<dbReference type="GO" id="GO:0000977">
    <property type="term" value="F:RNA polymerase II transcription regulatory region sequence-specific DNA binding"/>
    <property type="evidence" value="ECO:0007669"/>
    <property type="project" value="TreeGrafter"/>
</dbReference>
<dbReference type="GO" id="GO:0001139">
    <property type="term" value="F:RNA polymerase II complex recruiting activity"/>
    <property type="evidence" value="ECO:0007669"/>
    <property type="project" value="TreeGrafter"/>
</dbReference>
<evidence type="ECO:0000256" key="2">
    <source>
        <dbReference type="ARBA" id="ARBA00022723"/>
    </source>
</evidence>
<keyword evidence="2" id="KW-0479">Metal-binding</keyword>
<dbReference type="OrthoDB" id="44867at2759"/>
<dbReference type="GO" id="GO:0031564">
    <property type="term" value="P:transcription antitermination"/>
    <property type="evidence" value="ECO:0007669"/>
    <property type="project" value="TreeGrafter"/>
</dbReference>
<dbReference type="SMART" id="SM00440">
    <property type="entry name" value="ZnF_C2C2"/>
    <property type="match status" value="1"/>
</dbReference>
<dbReference type="SUPFAM" id="SSF46942">
    <property type="entry name" value="Elongation factor TFIIS domain 2"/>
    <property type="match status" value="1"/>
</dbReference>
<accession>A0A433AXE5</accession>
<evidence type="ECO:0000256" key="1">
    <source>
        <dbReference type="ARBA" id="ARBA00004123"/>
    </source>
</evidence>
<dbReference type="Gene3D" id="2.20.25.10">
    <property type="match status" value="1"/>
</dbReference>
<dbReference type="InterPro" id="IPR003618">
    <property type="entry name" value="TFIIS_cen_dom"/>
</dbReference>
<keyword evidence="8" id="KW-0251">Elongation factor</keyword>
<evidence type="ECO:0000256" key="6">
    <source>
        <dbReference type="PROSITE-ProRule" id="PRU00472"/>
    </source>
</evidence>
<dbReference type="GO" id="GO:0006362">
    <property type="term" value="P:transcription elongation by RNA polymerase I"/>
    <property type="evidence" value="ECO:0007669"/>
    <property type="project" value="TreeGrafter"/>
</dbReference>
<dbReference type="EMBL" id="RBNI01016600">
    <property type="protein sequence ID" value="RUP07332.1"/>
    <property type="molecule type" value="Genomic_DNA"/>
</dbReference>
<dbReference type="PROSITE" id="PS51321">
    <property type="entry name" value="TFIIS_CENTRAL"/>
    <property type="match status" value="1"/>
</dbReference>
<dbReference type="InterPro" id="IPR035100">
    <property type="entry name" value="TF_IIS-typ"/>
</dbReference>
<dbReference type="PANTHER" id="PTHR11477:SF0">
    <property type="entry name" value="IP08861P-RELATED"/>
    <property type="match status" value="1"/>
</dbReference>
<evidence type="ECO:0000256" key="5">
    <source>
        <dbReference type="ARBA" id="ARBA00023242"/>
    </source>
</evidence>
<dbReference type="AlphaFoldDB" id="A0A433AXE5"/>
<dbReference type="PIRSF" id="PIRSF006704">
    <property type="entry name" value="TF_IIS"/>
    <property type="match status" value="1"/>
</dbReference>
<keyword evidence="3 6" id="KW-0863">Zinc-finger</keyword>
<dbReference type="PANTHER" id="PTHR11477">
    <property type="entry name" value="TRANSCRIPTION FACTOR S-II ZINC FINGER DOMAIN-CONTAINING PROTEIN"/>
    <property type="match status" value="1"/>
</dbReference>
<evidence type="ECO:0000256" key="7">
    <source>
        <dbReference type="PROSITE-ProRule" id="PRU00649"/>
    </source>
</evidence>
<dbReference type="Pfam" id="PF07500">
    <property type="entry name" value="TFIIS_M"/>
    <property type="match status" value="1"/>
</dbReference>
<dbReference type="Pfam" id="PF08711">
    <property type="entry name" value="Med26"/>
    <property type="match status" value="1"/>
</dbReference>
<dbReference type="Gene3D" id="1.10.472.30">
    <property type="entry name" value="Transcription elongation factor S-II, central domain"/>
    <property type="match status" value="1"/>
</dbReference>
<name>A0A433AXE5_9FUNG</name>
<dbReference type="Proteomes" id="UP000268093">
    <property type="component" value="Unassembled WGS sequence"/>
</dbReference>
<dbReference type="Pfam" id="PF01096">
    <property type="entry name" value="Zn_ribbon_TFIIS"/>
    <property type="match status" value="1"/>
</dbReference>
<dbReference type="PROSITE" id="PS51133">
    <property type="entry name" value="ZF_TFIIS_2"/>
    <property type="match status" value="1"/>
</dbReference>
<evidence type="ECO:0000313" key="9">
    <source>
        <dbReference type="Proteomes" id="UP000268093"/>
    </source>
</evidence>
<dbReference type="PROSITE" id="PS51319">
    <property type="entry name" value="TFIIS_N"/>
    <property type="match status" value="1"/>
</dbReference>
<keyword evidence="8" id="KW-0648">Protein biosynthesis</keyword>
<dbReference type="InterPro" id="IPR036575">
    <property type="entry name" value="TFIIS_cen_dom_sf"/>
</dbReference>
<dbReference type="GO" id="GO:0008270">
    <property type="term" value="F:zinc ion binding"/>
    <property type="evidence" value="ECO:0007669"/>
    <property type="project" value="UniProtKB-KW"/>
</dbReference>
<evidence type="ECO:0000256" key="3">
    <source>
        <dbReference type="ARBA" id="ARBA00022771"/>
    </source>
</evidence>
<dbReference type="GO" id="GO:0005634">
    <property type="term" value="C:nucleus"/>
    <property type="evidence" value="ECO:0007669"/>
    <property type="project" value="UniProtKB-SubCell"/>
</dbReference>
<dbReference type="GO" id="GO:0006368">
    <property type="term" value="P:transcription elongation by RNA polymerase II"/>
    <property type="evidence" value="ECO:0007669"/>
    <property type="project" value="TreeGrafter"/>
</dbReference>
<evidence type="ECO:0000313" key="8">
    <source>
        <dbReference type="EMBL" id="RUP07332.1"/>
    </source>
</evidence>
<dbReference type="CDD" id="cd13749">
    <property type="entry name" value="Zn-ribbon_TFIIS"/>
    <property type="match status" value="1"/>
</dbReference>
<comment type="subcellular location">
    <subcellularLocation>
        <location evidence="1 7">Nucleus</location>
    </subcellularLocation>
</comment>
<dbReference type="InterPro" id="IPR035441">
    <property type="entry name" value="TFIIS/LEDGF_dom_sf"/>
</dbReference>